<reference evidence="1" key="2">
    <citation type="journal article" date="2015" name="Data Brief">
        <title>Shoot transcriptome of the giant reed, Arundo donax.</title>
        <authorList>
            <person name="Barrero R.A."/>
            <person name="Guerrero F.D."/>
            <person name="Moolhuijzen P."/>
            <person name="Goolsby J.A."/>
            <person name="Tidwell J."/>
            <person name="Bellgard S.E."/>
            <person name="Bellgard M.I."/>
        </authorList>
    </citation>
    <scope>NUCLEOTIDE SEQUENCE</scope>
    <source>
        <tissue evidence="1">Shoot tissue taken approximately 20 cm above the soil surface</tissue>
    </source>
</reference>
<protein>
    <submittedName>
        <fullName evidence="1">Uncharacterized protein</fullName>
    </submittedName>
</protein>
<sequence>MQMGHLQKTGSHEPDYQPMMTYLILIETEMGDLVVASYEDQMHLQKQLLIEKTQKLNCHQDHAVQWQHEVQHYLPLCQLNHSNYPISLTPSGSLAEHFHLLYILQHDEPV</sequence>
<reference evidence="1" key="1">
    <citation type="submission" date="2014-09" db="EMBL/GenBank/DDBJ databases">
        <authorList>
            <person name="Magalhaes I.L.F."/>
            <person name="Oliveira U."/>
            <person name="Santos F.R."/>
            <person name="Vidigal T.H.D.A."/>
            <person name="Brescovit A.D."/>
            <person name="Santos A.J."/>
        </authorList>
    </citation>
    <scope>NUCLEOTIDE SEQUENCE</scope>
    <source>
        <tissue evidence="1">Shoot tissue taken approximately 20 cm above the soil surface</tissue>
    </source>
</reference>
<organism evidence="1">
    <name type="scientific">Arundo donax</name>
    <name type="common">Giant reed</name>
    <name type="synonym">Donax arundinaceus</name>
    <dbReference type="NCBI Taxonomy" id="35708"/>
    <lineage>
        <taxon>Eukaryota</taxon>
        <taxon>Viridiplantae</taxon>
        <taxon>Streptophyta</taxon>
        <taxon>Embryophyta</taxon>
        <taxon>Tracheophyta</taxon>
        <taxon>Spermatophyta</taxon>
        <taxon>Magnoliopsida</taxon>
        <taxon>Liliopsida</taxon>
        <taxon>Poales</taxon>
        <taxon>Poaceae</taxon>
        <taxon>PACMAD clade</taxon>
        <taxon>Arundinoideae</taxon>
        <taxon>Arundineae</taxon>
        <taxon>Arundo</taxon>
    </lineage>
</organism>
<accession>A0A0A9HDL8</accession>
<proteinExistence type="predicted"/>
<dbReference type="AlphaFoldDB" id="A0A0A9HDL8"/>
<name>A0A0A9HDL8_ARUDO</name>
<evidence type="ECO:0000313" key="1">
    <source>
        <dbReference type="EMBL" id="JAE30988.1"/>
    </source>
</evidence>
<dbReference type="EMBL" id="GBRH01166908">
    <property type="protein sequence ID" value="JAE30988.1"/>
    <property type="molecule type" value="Transcribed_RNA"/>
</dbReference>